<dbReference type="Proteomes" id="UP000887023">
    <property type="component" value="Chromosome"/>
</dbReference>
<dbReference type="InterPro" id="IPR016181">
    <property type="entry name" value="Acyl_CoA_acyltransferase"/>
</dbReference>
<sequence>MSEVRVEFTDDAGEFLHRAGGLLAAEPVRYTVIASVATQTLERSVASDLPYRPWFATAVVGGVPTGVAMRNAPAPYPAWIGRFPPAAVSVLVDRLVADRTLTCVTGEPPSVVEFGAELARRRGESSAVTGRTRLHEFLEPKPPLAPPGWLRVAGPADADLCIEWYGTFRRDAAAQGGGPTNQLAGPTPDEIRRAIARGAIHLWECGGVPVSLVGHRAPTFGVAAVAPVYTPERLRGRGFARAAVYELSVRLRRESRVCLYTDRANPVSTAVYDVIGYRPVGDNVTVGITRPA</sequence>
<feature type="domain" description="N-acetyltransferase" evidence="1">
    <location>
        <begin position="193"/>
        <end position="277"/>
    </location>
</feature>
<keyword evidence="3" id="KW-1185">Reference proteome</keyword>
<name>A0ABX8SC31_9ACTN</name>
<dbReference type="Pfam" id="PF00583">
    <property type="entry name" value="Acetyltransf_1"/>
    <property type="match status" value="1"/>
</dbReference>
<reference evidence="2" key="1">
    <citation type="submission" date="2021-07" db="EMBL/GenBank/DDBJ databases">
        <title>Candidatus Kaistella beijingensis sp. nov. isolated from a municipal wastewater treatment plant is involved in sludge foaming.</title>
        <authorList>
            <person name="Song Y."/>
            <person name="Liu S.-J."/>
        </authorList>
    </citation>
    <scope>NUCLEOTIDE SEQUENCE</scope>
    <source>
        <strain evidence="2">DSM 43998</strain>
    </source>
</reference>
<dbReference type="Gene3D" id="3.40.630.30">
    <property type="match status" value="1"/>
</dbReference>
<organism evidence="2 3">
    <name type="scientific">Skermania pinensis</name>
    <dbReference type="NCBI Taxonomy" id="39122"/>
    <lineage>
        <taxon>Bacteria</taxon>
        <taxon>Bacillati</taxon>
        <taxon>Actinomycetota</taxon>
        <taxon>Actinomycetes</taxon>
        <taxon>Mycobacteriales</taxon>
        <taxon>Gordoniaceae</taxon>
        <taxon>Skermania</taxon>
    </lineage>
</organism>
<evidence type="ECO:0000313" key="2">
    <source>
        <dbReference type="EMBL" id="QXQ14150.1"/>
    </source>
</evidence>
<evidence type="ECO:0000259" key="1">
    <source>
        <dbReference type="Pfam" id="PF00583"/>
    </source>
</evidence>
<gene>
    <name evidence="2" type="ORF">KV203_01500</name>
</gene>
<dbReference type="SUPFAM" id="SSF55729">
    <property type="entry name" value="Acyl-CoA N-acyltransferases (Nat)"/>
    <property type="match status" value="1"/>
</dbReference>
<dbReference type="RefSeq" id="WP_066466988.1">
    <property type="nucleotide sequence ID" value="NZ_CBCRUZ010000026.1"/>
</dbReference>
<dbReference type="InterPro" id="IPR000182">
    <property type="entry name" value="GNAT_dom"/>
</dbReference>
<accession>A0ABX8SC31</accession>
<protein>
    <recommendedName>
        <fullName evidence="1">N-acetyltransferase domain-containing protein</fullName>
    </recommendedName>
</protein>
<proteinExistence type="predicted"/>
<evidence type="ECO:0000313" key="3">
    <source>
        <dbReference type="Proteomes" id="UP000887023"/>
    </source>
</evidence>
<dbReference type="EMBL" id="CP079105">
    <property type="protein sequence ID" value="QXQ14150.1"/>
    <property type="molecule type" value="Genomic_DNA"/>
</dbReference>